<reference evidence="2 3" key="1">
    <citation type="submission" date="2019-12" db="EMBL/GenBank/DDBJ databases">
        <title>Genomic-based taxomic classification of the family Erythrobacteraceae.</title>
        <authorList>
            <person name="Xu L."/>
        </authorList>
    </citation>
    <scope>NUCLEOTIDE SEQUENCE [LARGE SCALE GENOMIC DNA]</scope>
    <source>
        <strain evidence="2 3">MCCC 1K02066</strain>
    </source>
</reference>
<keyword evidence="3" id="KW-1185">Reference proteome</keyword>
<dbReference type="OrthoDB" id="7576466at2"/>
<dbReference type="AlphaFoldDB" id="A0A6I4UTH9"/>
<feature type="region of interest" description="Disordered" evidence="1">
    <location>
        <begin position="1"/>
        <end position="22"/>
    </location>
</feature>
<dbReference type="Proteomes" id="UP000469159">
    <property type="component" value="Unassembled WGS sequence"/>
</dbReference>
<organism evidence="2 3">
    <name type="scientific">Croceibacterium soli</name>
    <dbReference type="NCBI Taxonomy" id="1739690"/>
    <lineage>
        <taxon>Bacteria</taxon>
        <taxon>Pseudomonadati</taxon>
        <taxon>Pseudomonadota</taxon>
        <taxon>Alphaproteobacteria</taxon>
        <taxon>Sphingomonadales</taxon>
        <taxon>Erythrobacteraceae</taxon>
        <taxon>Croceibacterium</taxon>
    </lineage>
</organism>
<dbReference type="RefSeq" id="WP_160746944.1">
    <property type="nucleotide sequence ID" value="NZ_WTYK01000005.1"/>
</dbReference>
<comment type="caution">
    <text evidence="2">The sequence shown here is derived from an EMBL/GenBank/DDBJ whole genome shotgun (WGS) entry which is preliminary data.</text>
</comment>
<proteinExistence type="predicted"/>
<evidence type="ECO:0000256" key="1">
    <source>
        <dbReference type="SAM" id="MobiDB-lite"/>
    </source>
</evidence>
<sequence>MARPAAQQEITQDPEIGSASLRGARVENPRMLTLGLEELFTPELLQAFRERWGASPEVSAAEAREIMRQLVEPTEREEFVTKLVLCLVGEEPDFHAWMEAFAVGSFELRPNVKYAQPGKAGVQPARFYKEQQKLIDDVADKQLTPEEKAKWRHAYDDALRLIVASQVLKELRVGVAAKAALGAAWPLMMAAARKSFSQKNQKLLHYFGDEPAFIAQLEKAITATIQGWIDTHHGGHAPSVRNYSPDYAKVCPGGLSEYEIAVQLDPATRAVDAYRSAIFEALEAPDEPDRTGPYTSDPRELAQQDVPNLRDRVGPRREAAKTRFSQYTPDVAALSYSAAERERLRRMLPVLAHETCESPHFTAARDRGSWRAHVRYRSSEILSDNALQEEIAGWVTQGLPPPPDLKVEFAAYFEEEVCYQFHHGFMKVSDAWAQPGFATPGSQRPASF</sequence>
<dbReference type="EMBL" id="WTYK01000005">
    <property type="protein sequence ID" value="MXP42091.1"/>
    <property type="molecule type" value="Genomic_DNA"/>
</dbReference>
<gene>
    <name evidence="2" type="ORF">GRI75_10610</name>
</gene>
<accession>A0A6I4UTH9</accession>
<evidence type="ECO:0000313" key="3">
    <source>
        <dbReference type="Proteomes" id="UP000469159"/>
    </source>
</evidence>
<name>A0A6I4UTH9_9SPHN</name>
<evidence type="ECO:0000313" key="2">
    <source>
        <dbReference type="EMBL" id="MXP42091.1"/>
    </source>
</evidence>
<protein>
    <submittedName>
        <fullName evidence="2">Uncharacterized protein</fullName>
    </submittedName>
</protein>